<dbReference type="InterPro" id="IPR010980">
    <property type="entry name" value="Cyt_c/b562"/>
</dbReference>
<evidence type="ECO:0000256" key="3">
    <source>
        <dbReference type="SAM" id="SignalP"/>
    </source>
</evidence>
<dbReference type="Pfam" id="PF07361">
    <property type="entry name" value="Cytochrom_B562"/>
    <property type="match status" value="1"/>
</dbReference>
<evidence type="ECO:0000313" key="5">
    <source>
        <dbReference type="Proteomes" id="UP000318695"/>
    </source>
</evidence>
<dbReference type="GO" id="GO:0020037">
    <property type="term" value="F:heme binding"/>
    <property type="evidence" value="ECO:0007669"/>
    <property type="project" value="InterPro"/>
</dbReference>
<evidence type="ECO:0000313" key="4">
    <source>
        <dbReference type="EMBL" id="TPH00255.1"/>
    </source>
</evidence>
<dbReference type="Proteomes" id="UP000318695">
    <property type="component" value="Unassembled WGS sequence"/>
</dbReference>
<evidence type="ECO:0000256" key="2">
    <source>
        <dbReference type="ARBA" id="ARBA00022729"/>
    </source>
</evidence>
<proteinExistence type="inferred from homology"/>
<dbReference type="EMBL" id="SDPI01000019">
    <property type="protein sequence ID" value="TPH00255.1"/>
    <property type="molecule type" value="Genomic_DNA"/>
</dbReference>
<dbReference type="GO" id="GO:0005506">
    <property type="term" value="F:iron ion binding"/>
    <property type="evidence" value="ECO:0007669"/>
    <property type="project" value="InterPro"/>
</dbReference>
<dbReference type="RefSeq" id="WP_140578265.1">
    <property type="nucleotide sequence ID" value="NZ_SDPI01000019.1"/>
</dbReference>
<comment type="caution">
    <text evidence="4">The sequence shown here is derived from an EMBL/GenBank/DDBJ whole genome shotgun (WGS) entry which is preliminary data.</text>
</comment>
<protein>
    <submittedName>
        <fullName evidence="4">Cytochrome B562</fullName>
    </submittedName>
</protein>
<sequence>MKKFFAFMGLAVFASSTFATNPINLRDEMMIMSQRLVLASKASSSEEFQNNISAFINAAEHSKVTMPTKWNGDQSQFPGYQQGIQKVIDVATEASNLAKEGKLDAAKIKLYEMSELRQMYHKLYK</sequence>
<keyword evidence="2 3" id="KW-0732">Signal</keyword>
<reference evidence="4 5" key="1">
    <citation type="submission" date="2019-01" db="EMBL/GenBank/DDBJ databases">
        <title>Comparative genomic analysis identifies haemin-independent Haemophilus haemolyticus: a formal re-classification of Haemophilus intermedius.</title>
        <authorList>
            <person name="Harris T.M."/>
            <person name="Price E.P."/>
            <person name="Sarovich D.S."/>
            <person name="Norskov-Lauritsen N."/>
            <person name="Beissbarth J."/>
            <person name="Chang A.B."/>
            <person name="Smith-Vaughan H.C."/>
        </authorList>
    </citation>
    <scope>NUCLEOTIDE SEQUENCE [LARGE SCALE GENOMIC DNA]</scope>
    <source>
        <strain evidence="4 5">CCUG 30218</strain>
    </source>
</reference>
<dbReference type="SUPFAM" id="SSF47175">
    <property type="entry name" value="Cytochromes"/>
    <property type="match status" value="1"/>
</dbReference>
<evidence type="ECO:0000256" key="1">
    <source>
        <dbReference type="ARBA" id="ARBA00005523"/>
    </source>
</evidence>
<feature type="signal peptide" evidence="3">
    <location>
        <begin position="1"/>
        <end position="19"/>
    </location>
</feature>
<dbReference type="AlphaFoldDB" id="A0A502JQ78"/>
<dbReference type="InterPro" id="IPR009155">
    <property type="entry name" value="Cyt_b562"/>
</dbReference>
<accession>A0A502JQ78</accession>
<gene>
    <name evidence="4" type="ORF">EUX54_05205</name>
</gene>
<dbReference type="GO" id="GO:0022900">
    <property type="term" value="P:electron transport chain"/>
    <property type="evidence" value="ECO:0007669"/>
    <property type="project" value="InterPro"/>
</dbReference>
<feature type="chain" id="PRO_5021340225" evidence="3">
    <location>
        <begin position="20"/>
        <end position="125"/>
    </location>
</feature>
<dbReference type="Gene3D" id="1.20.120.10">
    <property type="entry name" value="Cytochrome c/b562"/>
    <property type="match status" value="1"/>
</dbReference>
<comment type="similarity">
    <text evidence="1">Belongs to the cytochrome b562 family.</text>
</comment>
<dbReference type="GO" id="GO:0042597">
    <property type="term" value="C:periplasmic space"/>
    <property type="evidence" value="ECO:0007669"/>
    <property type="project" value="InterPro"/>
</dbReference>
<organism evidence="4 5">
    <name type="scientific">Haemophilus haemolyticus</name>
    <dbReference type="NCBI Taxonomy" id="726"/>
    <lineage>
        <taxon>Bacteria</taxon>
        <taxon>Pseudomonadati</taxon>
        <taxon>Pseudomonadota</taxon>
        <taxon>Gammaproteobacteria</taxon>
        <taxon>Pasteurellales</taxon>
        <taxon>Pasteurellaceae</taxon>
        <taxon>Haemophilus</taxon>
    </lineage>
</organism>
<dbReference type="GO" id="GO:0009055">
    <property type="term" value="F:electron transfer activity"/>
    <property type="evidence" value="ECO:0007669"/>
    <property type="project" value="InterPro"/>
</dbReference>
<name>A0A502JQ78_HAEHA</name>